<protein>
    <submittedName>
        <fullName evidence="2">Glycosyltransferase</fullName>
    </submittedName>
</protein>
<dbReference type="Proteomes" id="UP000290218">
    <property type="component" value="Unassembled WGS sequence"/>
</dbReference>
<organism evidence="2 3">
    <name type="scientific">Oleiharenicola lentus</name>
    <dbReference type="NCBI Taxonomy" id="2508720"/>
    <lineage>
        <taxon>Bacteria</taxon>
        <taxon>Pseudomonadati</taxon>
        <taxon>Verrucomicrobiota</taxon>
        <taxon>Opitutia</taxon>
        <taxon>Opitutales</taxon>
        <taxon>Opitutaceae</taxon>
        <taxon>Oleiharenicola</taxon>
    </lineage>
</organism>
<keyword evidence="2" id="KW-0808">Transferase</keyword>
<sequence>MATATLRCPMPAPLISVIIVCRNPGPALRTALGSVWQQEAGDHEVVVVDGASTDGTREWLAEQSARLGAWVSEPDGGVYDAMNKAFRLAQGEWVLFLGADDRLADRGVLTAVKPDLKNPTAGVVVGEAAYDDGRVYRSGATGSAVQRNFVHHQAAFYRRTLFEKHGGFDATLPTRADYDFNLRLMQAGTVFQSVRARIAVCGSGGLSDSGRWSGYREEITVRHRHFPAWRCWLWDAGSGVRYLRKKIVRSFASTRPE</sequence>
<dbReference type="PANTHER" id="PTHR43685">
    <property type="entry name" value="GLYCOSYLTRANSFERASE"/>
    <property type="match status" value="1"/>
</dbReference>
<feature type="domain" description="Glycosyltransferase 2-like" evidence="1">
    <location>
        <begin position="16"/>
        <end position="141"/>
    </location>
</feature>
<dbReference type="Gene3D" id="3.90.550.10">
    <property type="entry name" value="Spore Coat Polysaccharide Biosynthesis Protein SpsA, Chain A"/>
    <property type="match status" value="1"/>
</dbReference>
<evidence type="ECO:0000259" key="1">
    <source>
        <dbReference type="Pfam" id="PF00535"/>
    </source>
</evidence>
<dbReference type="AlphaFoldDB" id="A0A4V1M616"/>
<gene>
    <name evidence="2" type="ORF">ESB00_17280</name>
</gene>
<dbReference type="SUPFAM" id="SSF53448">
    <property type="entry name" value="Nucleotide-diphospho-sugar transferases"/>
    <property type="match status" value="1"/>
</dbReference>
<dbReference type="InterPro" id="IPR001173">
    <property type="entry name" value="Glyco_trans_2-like"/>
</dbReference>
<evidence type="ECO:0000313" key="3">
    <source>
        <dbReference type="Proteomes" id="UP000290218"/>
    </source>
</evidence>
<dbReference type="GO" id="GO:0016740">
    <property type="term" value="F:transferase activity"/>
    <property type="evidence" value="ECO:0007669"/>
    <property type="project" value="UniProtKB-KW"/>
</dbReference>
<evidence type="ECO:0000313" key="2">
    <source>
        <dbReference type="EMBL" id="RXK53446.1"/>
    </source>
</evidence>
<dbReference type="OrthoDB" id="396512at2"/>
<dbReference type="Pfam" id="PF00535">
    <property type="entry name" value="Glycos_transf_2"/>
    <property type="match status" value="1"/>
</dbReference>
<dbReference type="PANTHER" id="PTHR43685:SF11">
    <property type="entry name" value="GLYCOSYLTRANSFERASE TAGX-RELATED"/>
    <property type="match status" value="1"/>
</dbReference>
<dbReference type="CDD" id="cd06433">
    <property type="entry name" value="GT_2_WfgS_like"/>
    <property type="match status" value="1"/>
</dbReference>
<accession>A0A4V1M616</accession>
<keyword evidence="3" id="KW-1185">Reference proteome</keyword>
<comment type="caution">
    <text evidence="2">The sequence shown here is derived from an EMBL/GenBank/DDBJ whole genome shotgun (WGS) entry which is preliminary data.</text>
</comment>
<dbReference type="InterPro" id="IPR050834">
    <property type="entry name" value="Glycosyltransf_2"/>
</dbReference>
<dbReference type="InterPro" id="IPR029044">
    <property type="entry name" value="Nucleotide-diphossugar_trans"/>
</dbReference>
<name>A0A4V1M616_9BACT</name>
<reference evidence="2 3" key="1">
    <citation type="submission" date="2019-01" db="EMBL/GenBank/DDBJ databases">
        <title>Lacunisphaera sp. strain TWA-58.</title>
        <authorList>
            <person name="Chen W.-M."/>
        </authorList>
    </citation>
    <scope>NUCLEOTIDE SEQUENCE [LARGE SCALE GENOMIC DNA]</scope>
    <source>
        <strain evidence="2 3">TWA-58</strain>
    </source>
</reference>
<dbReference type="EMBL" id="SDHX01000002">
    <property type="protein sequence ID" value="RXK53446.1"/>
    <property type="molecule type" value="Genomic_DNA"/>
</dbReference>
<proteinExistence type="predicted"/>